<organism evidence="27 28">
    <name type="scientific">Zapornia atra</name>
    <name type="common">Henderson crake</name>
    <dbReference type="NCBI Taxonomy" id="2585822"/>
    <lineage>
        <taxon>Eukaryota</taxon>
        <taxon>Metazoa</taxon>
        <taxon>Chordata</taxon>
        <taxon>Craniata</taxon>
        <taxon>Vertebrata</taxon>
        <taxon>Euteleostomi</taxon>
        <taxon>Archelosauria</taxon>
        <taxon>Archosauria</taxon>
        <taxon>Dinosauria</taxon>
        <taxon>Saurischia</taxon>
        <taxon>Theropoda</taxon>
        <taxon>Coelurosauria</taxon>
        <taxon>Aves</taxon>
        <taxon>Neognathae</taxon>
        <taxon>Neoaves</taxon>
        <taxon>Gruiformes</taxon>
        <taxon>Rallidae</taxon>
        <taxon>Zapornia</taxon>
    </lineage>
</organism>
<evidence type="ECO:0000256" key="15">
    <source>
        <dbReference type="ARBA" id="ARBA00023054"/>
    </source>
</evidence>
<dbReference type="PANTHER" id="PTHR24006:SF666">
    <property type="entry name" value="UBIQUITIN CARBOXYL-TERMINAL HYDROLASE 25"/>
    <property type="match status" value="1"/>
</dbReference>
<comment type="catalytic activity">
    <reaction evidence="1">
        <text>Thiol-dependent hydrolysis of ester, thioester, amide, peptide and isopeptide bonds formed by the C-terminal Gly of ubiquitin (a 76-residue protein attached to proteins as an intracellular targeting signal).</text>
        <dbReference type="EC" id="3.4.19.12"/>
    </reaction>
</comment>
<dbReference type="GO" id="GO:0016579">
    <property type="term" value="P:protein deubiquitination"/>
    <property type="evidence" value="ECO:0007669"/>
    <property type="project" value="InterPro"/>
</dbReference>
<comment type="subunit">
    <text evidence="18">Homotetramer, inhibited form. Homodimer, active form. Interacts with ACTA1 (via its C-terminus); the interaction occurs for all isoforms but is strongest for isoform USP25m in muscle differentiating cells. Interacts (isoform USP25m only) with MYBPC1; the interaction prevents proteasomal degradation of MYBPC1. Interacts (isoform USP25m only) with FLNC (via filament repeats 17-18, 20-21 and 24). Interacts with GAPDH. Interacts with SUMO3; the interaction sumoylates efficiently USP25. Interacts with SUMO2; the interaction sumoylates efficiently USP25. Interacts with SUMO1; the interaction only weakly sumoylates USP25. Interacts with SYK; phosphorylates USP25 and regulates USP25 intracellular levels.</text>
</comment>
<comment type="caution">
    <text evidence="27">The sequence shown here is derived from an EMBL/GenBank/DDBJ whole genome shotgun (WGS) entry which is preliminary data.</text>
</comment>
<dbReference type="CDD" id="cd02665">
    <property type="entry name" value="Peptidase_C19I"/>
    <property type="match status" value="1"/>
</dbReference>
<evidence type="ECO:0000256" key="18">
    <source>
        <dbReference type="ARBA" id="ARBA00062193"/>
    </source>
</evidence>
<keyword evidence="25" id="KW-0812">Transmembrane</keyword>
<proteinExistence type="inferred from homology"/>
<dbReference type="PROSITE" id="PS50235">
    <property type="entry name" value="USP_3"/>
    <property type="match status" value="1"/>
</dbReference>
<dbReference type="GO" id="GO:0005829">
    <property type="term" value="C:cytosol"/>
    <property type="evidence" value="ECO:0007669"/>
    <property type="project" value="TreeGrafter"/>
</dbReference>
<dbReference type="PANTHER" id="PTHR24006">
    <property type="entry name" value="UBIQUITIN CARBOXYL-TERMINAL HYDROLASE"/>
    <property type="match status" value="1"/>
</dbReference>
<dbReference type="InterPro" id="IPR009060">
    <property type="entry name" value="UBA-like_sf"/>
</dbReference>
<dbReference type="PROSITE" id="PS00972">
    <property type="entry name" value="USP_1"/>
    <property type="match status" value="1"/>
</dbReference>
<keyword evidence="9" id="KW-0645">Protease</keyword>
<evidence type="ECO:0000256" key="5">
    <source>
        <dbReference type="ARBA" id="ARBA00012759"/>
    </source>
</evidence>
<feature type="transmembrane region" description="Helical" evidence="25">
    <location>
        <begin position="967"/>
        <end position="991"/>
    </location>
</feature>
<dbReference type="FunFam" id="3.90.70.10:FF:000004">
    <property type="entry name" value="Putative ubiquitin carboxyl-terminal hydrolase 25"/>
    <property type="match status" value="1"/>
</dbReference>
<comment type="function">
    <text evidence="17">The muscle-specific isoform (USP25m) may have a role in the regulation of muscular differentiation and function.</text>
</comment>
<dbReference type="Gene3D" id="3.90.70.10">
    <property type="entry name" value="Cysteine proteinases"/>
    <property type="match status" value="1"/>
</dbReference>
<evidence type="ECO:0000259" key="26">
    <source>
        <dbReference type="PROSITE" id="PS50235"/>
    </source>
</evidence>
<evidence type="ECO:0000256" key="12">
    <source>
        <dbReference type="ARBA" id="ARBA00022801"/>
    </source>
</evidence>
<evidence type="ECO:0000256" key="10">
    <source>
        <dbReference type="ARBA" id="ARBA00022737"/>
    </source>
</evidence>
<dbReference type="Proteomes" id="UP000557426">
    <property type="component" value="Unassembled WGS sequence"/>
</dbReference>
<evidence type="ECO:0000256" key="11">
    <source>
        <dbReference type="ARBA" id="ARBA00022786"/>
    </source>
</evidence>
<keyword evidence="8" id="KW-0597">Phosphoprotein</keyword>
<keyword evidence="14" id="KW-0832">Ubl conjugation</keyword>
<keyword evidence="25" id="KW-1133">Transmembrane helix</keyword>
<evidence type="ECO:0000256" key="21">
    <source>
        <dbReference type="ARBA" id="ARBA00078773"/>
    </source>
</evidence>
<dbReference type="GO" id="GO:0005634">
    <property type="term" value="C:nucleus"/>
    <property type="evidence" value="ECO:0007669"/>
    <property type="project" value="UniProtKB-SubCell"/>
</dbReference>
<dbReference type="SUPFAM" id="SSF54001">
    <property type="entry name" value="Cysteine proteinases"/>
    <property type="match status" value="1"/>
</dbReference>
<dbReference type="CDD" id="cd14354">
    <property type="entry name" value="UBA_UBP25"/>
    <property type="match status" value="1"/>
</dbReference>
<evidence type="ECO:0000256" key="19">
    <source>
        <dbReference type="ARBA" id="ARBA00071638"/>
    </source>
</evidence>
<keyword evidence="25" id="KW-0472">Membrane</keyword>
<gene>
    <name evidence="27" type="primary">Usp25</name>
    <name evidence="27" type="ORF">ZAPATR_R03919</name>
</gene>
<dbReference type="EMBL" id="VZTU01024244">
    <property type="protein sequence ID" value="NXT81997.1"/>
    <property type="molecule type" value="Genomic_DNA"/>
</dbReference>
<feature type="coiled-coil region" evidence="23">
    <location>
        <begin position="665"/>
        <end position="692"/>
    </location>
</feature>
<dbReference type="Gene3D" id="1.10.8.10">
    <property type="entry name" value="DNA helicase RuvA subunit, C-terminal domain"/>
    <property type="match status" value="1"/>
</dbReference>
<dbReference type="InterPro" id="IPR001394">
    <property type="entry name" value="Peptidase_C19_UCH"/>
</dbReference>
<evidence type="ECO:0000256" key="25">
    <source>
        <dbReference type="SAM" id="Phobius"/>
    </source>
</evidence>
<feature type="region of interest" description="Disordered" evidence="24">
    <location>
        <begin position="456"/>
        <end position="493"/>
    </location>
</feature>
<comment type="subcellular location">
    <subcellularLocation>
        <location evidence="3">Cytoplasm</location>
    </subcellularLocation>
    <subcellularLocation>
        <location evidence="2">Nucleus</location>
    </subcellularLocation>
</comment>
<evidence type="ECO:0000256" key="22">
    <source>
        <dbReference type="ARBA" id="ARBA00082178"/>
    </source>
</evidence>
<name>A0A7L3FPC8_9GRUI</name>
<evidence type="ECO:0000256" key="24">
    <source>
        <dbReference type="SAM" id="MobiDB-lite"/>
    </source>
</evidence>
<feature type="domain" description="USP" evidence="26">
    <location>
        <begin position="154"/>
        <end position="636"/>
    </location>
</feature>
<dbReference type="SMART" id="SM00726">
    <property type="entry name" value="UIM"/>
    <property type="match status" value="2"/>
</dbReference>
<dbReference type="Pfam" id="PF00443">
    <property type="entry name" value="UCH"/>
    <property type="match status" value="1"/>
</dbReference>
<keyword evidence="11" id="KW-0833">Ubl conjugation pathway</keyword>
<feature type="compositionally biased region" description="Polar residues" evidence="24">
    <location>
        <begin position="467"/>
        <end position="480"/>
    </location>
</feature>
<dbReference type="FunFam" id="1.10.8.10:FF:000023">
    <property type="entry name" value="Putative ubiquitin carboxyl-terminal hydrolase 25"/>
    <property type="match status" value="1"/>
</dbReference>
<evidence type="ECO:0000256" key="4">
    <source>
        <dbReference type="ARBA" id="ARBA00009085"/>
    </source>
</evidence>
<keyword evidence="28" id="KW-1185">Reference proteome</keyword>
<keyword evidence="6" id="KW-0963">Cytoplasm</keyword>
<keyword evidence="12 27" id="KW-0378">Hydrolase</keyword>
<dbReference type="PROSITE" id="PS00973">
    <property type="entry name" value="USP_2"/>
    <property type="match status" value="1"/>
</dbReference>
<dbReference type="Pfam" id="PF21909">
    <property type="entry name" value="USP_UIM_N"/>
    <property type="match status" value="1"/>
</dbReference>
<evidence type="ECO:0000256" key="6">
    <source>
        <dbReference type="ARBA" id="ARBA00022490"/>
    </source>
</evidence>
<reference evidence="27 28" key="1">
    <citation type="submission" date="2019-09" db="EMBL/GenBank/DDBJ databases">
        <title>Bird 10,000 Genomes (B10K) Project - Family phase.</title>
        <authorList>
            <person name="Zhang G."/>
        </authorList>
    </citation>
    <scope>NUCLEOTIDE SEQUENCE [LARGE SCALE GENOMIC DNA]</scope>
    <source>
        <strain evidence="27">B10K-DU-011-47</strain>
        <tissue evidence="27">Mixed tissue sample</tissue>
    </source>
</reference>
<dbReference type="GO" id="GO:0032183">
    <property type="term" value="F:SUMO binding"/>
    <property type="evidence" value="ECO:0007669"/>
    <property type="project" value="TreeGrafter"/>
</dbReference>
<evidence type="ECO:0000256" key="1">
    <source>
        <dbReference type="ARBA" id="ARBA00000707"/>
    </source>
</evidence>
<evidence type="ECO:0000256" key="9">
    <source>
        <dbReference type="ARBA" id="ARBA00022670"/>
    </source>
</evidence>
<evidence type="ECO:0000256" key="13">
    <source>
        <dbReference type="ARBA" id="ARBA00022807"/>
    </source>
</evidence>
<dbReference type="SUPFAM" id="SSF46934">
    <property type="entry name" value="UBA-like"/>
    <property type="match status" value="1"/>
</dbReference>
<evidence type="ECO:0000256" key="14">
    <source>
        <dbReference type="ARBA" id="ARBA00022843"/>
    </source>
</evidence>
<keyword evidence="15 23" id="KW-0175">Coiled coil</keyword>
<dbReference type="InterPro" id="IPR050164">
    <property type="entry name" value="Peptidase_C19"/>
</dbReference>
<comment type="similarity">
    <text evidence="4">Belongs to the peptidase C19 family.</text>
</comment>
<dbReference type="Pfam" id="PF22566">
    <property type="entry name" value="UBA_8"/>
    <property type="match status" value="1"/>
</dbReference>
<evidence type="ECO:0000313" key="27">
    <source>
        <dbReference type="EMBL" id="NXT81997.1"/>
    </source>
</evidence>
<accession>A0A7L3FPC8</accession>
<dbReference type="InterPro" id="IPR038765">
    <property type="entry name" value="Papain-like_cys_pep_sf"/>
</dbReference>
<feature type="compositionally biased region" description="Low complexity" evidence="24">
    <location>
        <begin position="481"/>
        <end position="492"/>
    </location>
</feature>
<keyword evidence="10" id="KW-0677">Repeat</keyword>
<evidence type="ECO:0000256" key="16">
    <source>
        <dbReference type="ARBA" id="ARBA00023242"/>
    </source>
</evidence>
<dbReference type="PROSITE" id="PS50330">
    <property type="entry name" value="UIM"/>
    <property type="match status" value="1"/>
</dbReference>
<keyword evidence="7" id="KW-1017">Isopeptide bond</keyword>
<dbReference type="InterPro" id="IPR054108">
    <property type="entry name" value="USP25/28_UIM"/>
</dbReference>
<dbReference type="GO" id="GO:0004843">
    <property type="term" value="F:cysteine-type deubiquitinase activity"/>
    <property type="evidence" value="ECO:0007669"/>
    <property type="project" value="UniProtKB-EC"/>
</dbReference>
<dbReference type="GO" id="GO:0006508">
    <property type="term" value="P:proteolysis"/>
    <property type="evidence" value="ECO:0007669"/>
    <property type="project" value="UniProtKB-KW"/>
</dbReference>
<dbReference type="InterPro" id="IPR003903">
    <property type="entry name" value="UIM_dom"/>
</dbReference>
<keyword evidence="16" id="KW-0539">Nucleus</keyword>
<evidence type="ECO:0000256" key="2">
    <source>
        <dbReference type="ARBA" id="ARBA00004123"/>
    </source>
</evidence>
<evidence type="ECO:0000256" key="17">
    <source>
        <dbReference type="ARBA" id="ARBA00053306"/>
    </source>
</evidence>
<feature type="non-terminal residue" evidence="27">
    <location>
        <position position="1074"/>
    </location>
</feature>
<dbReference type="InterPro" id="IPR018200">
    <property type="entry name" value="USP_CS"/>
</dbReference>
<dbReference type="AlphaFoldDB" id="A0A7L3FPC8"/>
<dbReference type="InterPro" id="IPR054109">
    <property type="entry name" value="UBA_8"/>
</dbReference>
<dbReference type="InterPro" id="IPR028889">
    <property type="entry name" value="USP"/>
</dbReference>
<sequence>HQQTFLNQLREITGINDIQVLQQALKDSNGNLELAVAFLTAKNAKVPQLEEATYYQTALPGNDRYISVGSQADTNVIDLTGDDKDDLQRAIALSLEESNRAFRETGITDEEQAISRVLEASIAENKASLKRTHPEVWSDSPNPYDRKRQDNCPVGLKNVGNTCWFSAVIQSLFNLLEFRRLVLNFNPPANAQDLPRNQKEHRNLPFMRELRYLFALLVGSKRKYVDPSRAVEILKDAFKSNDSQQQDVSEFTHKLLDWLEDAFQIKAEEEREGEKPKNPMVELFYGRFLAVGVLEGKKFENTEMFGQYPLQVNGFKDLHECLEAAMIEGEIESLHSENSAKSGQEHWFTELPPVLTFELSRFEFNQALGRPEKIHNKLEFPPILYLDRYMHKNREITRIKRDEIKRLKEYLTVLQQRLERYLSYGSGPKRFPLVDVLQYALEFASSKPVCTSPVDDLGASAPASGTLPAQTSPSTVEQQGPSSSDVPSTSPVQRSVIHKPFTQSRIPPDLPMHPAPRHITEEELSVLEGCLHRWRTEVENDTRDLQESISRIHRTIELMYSDKTMVQVPYRLHAVLVHEGQANAGHYWAYIYDHHQSRWMKYNDISVTKSTWEELERDSFGGYRNASAYCLMYINDKEQFLIQEEFNKETGQILVGMDTLPSDLRDYVKEDNKRFEKELEEWDAELAQKAQQEKLLSQIPRAPAPSPAPVQAGEPEYLEQPSRTDISKHLKEDSVQAINKALAEQEDRGPEAIMDTVMLTPNMQGIIMAIGKARNVYDRCGPEAGFFKAIKLEYTRLLKLAQEDPPPECDYRLRHAIVYFIQNQAPKKIIERTLLEQFGDHNLSFDERCRNIMKVAQAKLEMIKPDEVNMEEYERWHQDYRNFRETTMFLMVGLEFFQKKRAVLKFSQPILSASLLKPRPSDLHSSVSSLSDFRFRLHRLELVCASGEVTCLVTGTVVRLEQAGGTWMLHLMHVFLYFSYMEALLYLIYAYQNNKELLSKGPYRGHDEELISHYRRESNLQEKLTDFLPKLLDCSTEIKGFNDPPKLPSYSTHELCERYARIMLSLSRTPADGR</sequence>
<dbReference type="EC" id="3.4.19.12" evidence="5"/>
<evidence type="ECO:0000256" key="23">
    <source>
        <dbReference type="SAM" id="Coils"/>
    </source>
</evidence>
<evidence type="ECO:0000256" key="3">
    <source>
        <dbReference type="ARBA" id="ARBA00004496"/>
    </source>
</evidence>
<evidence type="ECO:0000256" key="7">
    <source>
        <dbReference type="ARBA" id="ARBA00022499"/>
    </source>
</evidence>
<evidence type="ECO:0000256" key="20">
    <source>
        <dbReference type="ARBA" id="ARBA00075172"/>
    </source>
</evidence>
<protein>
    <recommendedName>
        <fullName evidence="19">Ubiquitin carboxyl-terminal hydrolase 25</fullName>
        <ecNumber evidence="5">3.4.19.12</ecNumber>
    </recommendedName>
    <alternativeName>
        <fullName evidence="22">Deubiquitinating enzyme 25</fullName>
    </alternativeName>
    <alternativeName>
        <fullName evidence="20">Ubiquitin thioesterase 25</fullName>
    </alternativeName>
    <alternativeName>
        <fullName evidence="21">Ubiquitin-specific-processing protease 25</fullName>
    </alternativeName>
</protein>
<feature type="non-terminal residue" evidence="27">
    <location>
        <position position="1"/>
    </location>
</feature>
<keyword evidence="13" id="KW-0788">Thiol protease</keyword>
<evidence type="ECO:0000313" key="28">
    <source>
        <dbReference type="Proteomes" id="UP000557426"/>
    </source>
</evidence>
<evidence type="ECO:0000256" key="8">
    <source>
        <dbReference type="ARBA" id="ARBA00022553"/>
    </source>
</evidence>